<evidence type="ECO:0000313" key="2">
    <source>
        <dbReference type="EMBL" id="KAK9001101.1"/>
    </source>
</evidence>
<organism evidence="2 3">
    <name type="scientific">Hibiscus sabdariffa</name>
    <name type="common">roselle</name>
    <dbReference type="NCBI Taxonomy" id="183260"/>
    <lineage>
        <taxon>Eukaryota</taxon>
        <taxon>Viridiplantae</taxon>
        <taxon>Streptophyta</taxon>
        <taxon>Embryophyta</taxon>
        <taxon>Tracheophyta</taxon>
        <taxon>Spermatophyta</taxon>
        <taxon>Magnoliopsida</taxon>
        <taxon>eudicotyledons</taxon>
        <taxon>Gunneridae</taxon>
        <taxon>Pentapetalae</taxon>
        <taxon>rosids</taxon>
        <taxon>malvids</taxon>
        <taxon>Malvales</taxon>
        <taxon>Malvaceae</taxon>
        <taxon>Malvoideae</taxon>
        <taxon>Hibiscus</taxon>
    </lineage>
</organism>
<feature type="compositionally biased region" description="Basic and acidic residues" evidence="1">
    <location>
        <begin position="25"/>
        <end position="35"/>
    </location>
</feature>
<name>A0ABR2QKV2_9ROSI</name>
<keyword evidence="3" id="KW-1185">Reference proteome</keyword>
<accession>A0ABR2QKV2</accession>
<dbReference type="EMBL" id="JBBPBN010000036">
    <property type="protein sequence ID" value="KAK9001101.1"/>
    <property type="molecule type" value="Genomic_DNA"/>
</dbReference>
<evidence type="ECO:0000313" key="3">
    <source>
        <dbReference type="Proteomes" id="UP001396334"/>
    </source>
</evidence>
<protein>
    <submittedName>
        <fullName evidence="2">Uncharacterized protein</fullName>
    </submittedName>
</protein>
<feature type="region of interest" description="Disordered" evidence="1">
    <location>
        <begin position="1"/>
        <end position="36"/>
    </location>
</feature>
<proteinExistence type="predicted"/>
<comment type="caution">
    <text evidence="2">The sequence shown here is derived from an EMBL/GenBank/DDBJ whole genome shotgun (WGS) entry which is preliminary data.</text>
</comment>
<gene>
    <name evidence="2" type="ORF">V6N11_082893</name>
</gene>
<reference evidence="2 3" key="1">
    <citation type="journal article" date="2024" name="G3 (Bethesda)">
        <title>Genome assembly of Hibiscus sabdariffa L. provides insights into metabolisms of medicinal natural products.</title>
        <authorList>
            <person name="Kim T."/>
        </authorList>
    </citation>
    <scope>NUCLEOTIDE SEQUENCE [LARGE SCALE GENOMIC DNA]</scope>
    <source>
        <strain evidence="2">TK-2024</strain>
        <tissue evidence="2">Old leaves</tissue>
    </source>
</reference>
<evidence type="ECO:0000256" key="1">
    <source>
        <dbReference type="SAM" id="MobiDB-lite"/>
    </source>
</evidence>
<dbReference type="Proteomes" id="UP001396334">
    <property type="component" value="Unassembled WGS sequence"/>
</dbReference>
<sequence length="95" mass="10351">MFGWGEEMMERGGDSMGAESWSFGEGKKETKKEDETPLCTGLCTAGSAYLLALARVNRSRRTWVRVAHNSLGHAEAKGTASLILPPSSSKFPWDS</sequence>